<dbReference type="Gene3D" id="2.60.40.1730">
    <property type="entry name" value="tricorn interacting facor f3 domain"/>
    <property type="match status" value="1"/>
</dbReference>
<evidence type="ECO:0000259" key="15">
    <source>
        <dbReference type="Pfam" id="PF11838"/>
    </source>
</evidence>
<dbReference type="GO" id="GO:0046872">
    <property type="term" value="F:metal ion binding"/>
    <property type="evidence" value="ECO:0007669"/>
    <property type="project" value="UniProtKB-KW"/>
</dbReference>
<evidence type="ECO:0000256" key="4">
    <source>
        <dbReference type="ARBA" id="ARBA00012564"/>
    </source>
</evidence>
<dbReference type="Pfam" id="PF01433">
    <property type="entry name" value="Peptidase_M1"/>
    <property type="match status" value="1"/>
</dbReference>
<name>A0ABC8CN76_CORST</name>
<dbReference type="InterPro" id="IPR024571">
    <property type="entry name" value="ERAP1-like_C_dom"/>
</dbReference>
<dbReference type="InterPro" id="IPR012778">
    <property type="entry name" value="Pept_M1_aminopeptidase"/>
</dbReference>
<sequence length="843" mass="93426">MTSINLTREEANARSQMIDVKHYDVHLDLTDSETHFISTTVASFHVKQAGSTFIDLRGEELLELRLNGAPLPTNAYEAKFGVPLSGLQVADYELKVVAKIPYSHTGEGLHRFVDPADEKVYLYTQFETADAKRVFACFDQPNMKATYSLAFDAPADWTVITNGPTQTTAGANGAQTWSTEIDYPLSTYLVALCAGPYYEVTDTWTGELSEHPEGNPAQKLEVPLGVYCRASLAEHLDAERVLTETKQGFDFYHRNFGFAYPFGKYDQIFVPEFNAGAMENAGCVTIRDEYVFSSKATHYKYERRADTILHELAHMWFGDLVTMEWWDDLWLNESFATWSAAISQAEETQYDTAWVTFANVEKSWAYQQDQLPTTHPISTDASDIETVEQNFDGITYAKGASVLKQLQAYVGRENFFAGVRRHFKAHAYSNATFDDLLSSLETSSGRDLSFWAQQWLKTTGINSLSVHTETDSAGIITAAELVQSGDTLRTHRVCVGLYSLQGDKVVRTDRIEMDIDGASTEIAELVGKKRADIDFILPNDDDLTYALLDLDEGSLEFLIGNIDKFEDPLARTLCWSAAWEMTRGGAMKARDFVALVARGAAAETELAVLERILQQASSAQSNYADPAWAKESTVLADALLEGTKDSDPERSIIFAQALAKIRLTDGTRAFLQDVLESSDDEGLRWYAIAALAADGALDDVSSAVDAQLARDNSATGYQAAVRARAAVNTAENKRAVWDEIVAGELTNRELTSKLEGLTYPGSDELLPTSEFFDVAEKVWSSQSSEIGLTSVTGLFPSWAISQETLDEADEFLKRDLAGGLRRSVTEQRDRMARALRNRAVDAD</sequence>
<keyword evidence="8" id="KW-0479">Metal-binding</keyword>
<dbReference type="RefSeq" id="WP_100618963.1">
    <property type="nucleotide sequence ID" value="NZ_CP024932.1"/>
</dbReference>
<evidence type="ECO:0000256" key="7">
    <source>
        <dbReference type="ARBA" id="ARBA00022670"/>
    </source>
</evidence>
<evidence type="ECO:0000256" key="5">
    <source>
        <dbReference type="ARBA" id="ARBA00015611"/>
    </source>
</evidence>
<dbReference type="Pfam" id="PF11838">
    <property type="entry name" value="ERAP1_C"/>
    <property type="match status" value="1"/>
</dbReference>
<evidence type="ECO:0000256" key="3">
    <source>
        <dbReference type="ARBA" id="ARBA00010136"/>
    </source>
</evidence>
<dbReference type="Gene3D" id="1.10.390.10">
    <property type="entry name" value="Neutral Protease Domain 2"/>
    <property type="match status" value="1"/>
</dbReference>
<dbReference type="SUPFAM" id="SSF55486">
    <property type="entry name" value="Metalloproteases ('zincins'), catalytic domain"/>
    <property type="match status" value="1"/>
</dbReference>
<dbReference type="EMBL" id="CP024932">
    <property type="protein sequence ID" value="ATZ08508.1"/>
    <property type="molecule type" value="Genomic_DNA"/>
</dbReference>
<keyword evidence="9" id="KW-0378">Hydrolase</keyword>
<gene>
    <name evidence="17" type="primary">pepN</name>
    <name evidence="17" type="ORF">A9D01_06820</name>
</gene>
<evidence type="ECO:0000256" key="12">
    <source>
        <dbReference type="ARBA" id="ARBA00029811"/>
    </source>
</evidence>
<dbReference type="PRINTS" id="PR00756">
    <property type="entry name" value="ALADIPTASE"/>
</dbReference>
<dbReference type="NCBIfam" id="TIGR02412">
    <property type="entry name" value="pepN_strep_liv"/>
    <property type="match status" value="1"/>
</dbReference>
<dbReference type="GO" id="GO:0016285">
    <property type="term" value="F:alanyl aminopeptidase activity"/>
    <property type="evidence" value="ECO:0007669"/>
    <property type="project" value="UniProtKB-EC"/>
</dbReference>
<comment type="catalytic activity">
    <reaction evidence="1">
        <text>Release of an N-terminal amino acid, Xaa-|-Yaa- from a peptide, amide or arylamide. Xaa is preferably Ala, but may be most amino acids including Pro (slow action). When a terminal hydrophobic residue is followed by a prolyl residue, the two may be released as an intact Xaa-Pro dipeptide.</text>
        <dbReference type="EC" id="3.4.11.2"/>
    </reaction>
</comment>
<keyword evidence="11" id="KW-0482">Metalloprotease</keyword>
<dbReference type="GO" id="GO:0006508">
    <property type="term" value="P:proteolysis"/>
    <property type="evidence" value="ECO:0007669"/>
    <property type="project" value="UniProtKB-KW"/>
</dbReference>
<dbReference type="FunFam" id="1.10.390.10:FF:000004">
    <property type="entry name" value="Aminopeptidase N"/>
    <property type="match status" value="1"/>
</dbReference>
<evidence type="ECO:0000256" key="8">
    <source>
        <dbReference type="ARBA" id="ARBA00022723"/>
    </source>
</evidence>
<dbReference type="InterPro" id="IPR050344">
    <property type="entry name" value="Peptidase_M1_aminopeptidases"/>
</dbReference>
<evidence type="ECO:0000256" key="2">
    <source>
        <dbReference type="ARBA" id="ARBA00001947"/>
    </source>
</evidence>
<evidence type="ECO:0000259" key="14">
    <source>
        <dbReference type="Pfam" id="PF01433"/>
    </source>
</evidence>
<reference evidence="17 18" key="1">
    <citation type="submission" date="2017-11" db="EMBL/GenBank/DDBJ databases">
        <title>Whole genome sequencing of cultured pathogen.</title>
        <authorList>
            <person name="Hoffmann M."/>
            <person name="Sanchez M."/>
            <person name="Timme R."/>
            <person name="Nudel K."/>
            <person name="Bry L."/>
        </authorList>
    </citation>
    <scope>NUCLEOTIDE SEQUENCE [LARGE SCALE GENOMIC DNA]</scope>
    <source>
        <strain evidence="17 18">216</strain>
    </source>
</reference>
<accession>A0ABC8CN76</accession>
<proteinExistence type="inferred from homology"/>
<protein>
    <recommendedName>
        <fullName evidence="5">Aminopeptidase N</fullName>
        <ecNumber evidence="4">3.4.11.2</ecNumber>
    </recommendedName>
    <alternativeName>
        <fullName evidence="12">Alanine aminopeptidase</fullName>
    </alternativeName>
    <alternativeName>
        <fullName evidence="13">Lysyl aminopeptidase</fullName>
    </alternativeName>
</protein>
<evidence type="ECO:0000256" key="6">
    <source>
        <dbReference type="ARBA" id="ARBA00022438"/>
    </source>
</evidence>
<dbReference type="InterPro" id="IPR014782">
    <property type="entry name" value="Peptidase_M1_dom"/>
</dbReference>
<dbReference type="InterPro" id="IPR001930">
    <property type="entry name" value="Peptidase_M1"/>
</dbReference>
<evidence type="ECO:0000313" key="17">
    <source>
        <dbReference type="EMBL" id="ATZ08508.1"/>
    </source>
</evidence>
<dbReference type="Pfam" id="PF17900">
    <property type="entry name" value="Peptidase_M1_N"/>
    <property type="match status" value="1"/>
</dbReference>
<keyword evidence="10" id="KW-0862">Zinc</keyword>
<dbReference type="AlphaFoldDB" id="A0ABC8CN76"/>
<dbReference type="PANTHER" id="PTHR11533:SF174">
    <property type="entry name" value="PUROMYCIN-SENSITIVE AMINOPEPTIDASE-RELATED"/>
    <property type="match status" value="1"/>
</dbReference>
<dbReference type="SUPFAM" id="SSF63737">
    <property type="entry name" value="Leukotriene A4 hydrolase N-terminal domain"/>
    <property type="match status" value="1"/>
</dbReference>
<dbReference type="InterPro" id="IPR045357">
    <property type="entry name" value="Aminopeptidase_N-like_N"/>
</dbReference>
<evidence type="ECO:0000313" key="18">
    <source>
        <dbReference type="Proteomes" id="UP000231994"/>
    </source>
</evidence>
<dbReference type="Proteomes" id="UP000231994">
    <property type="component" value="Chromosome"/>
</dbReference>
<evidence type="ECO:0000256" key="11">
    <source>
        <dbReference type="ARBA" id="ARBA00023049"/>
    </source>
</evidence>
<dbReference type="PANTHER" id="PTHR11533">
    <property type="entry name" value="PROTEASE M1 ZINC METALLOPROTEASE"/>
    <property type="match status" value="1"/>
</dbReference>
<dbReference type="GO" id="GO:0008237">
    <property type="term" value="F:metallopeptidase activity"/>
    <property type="evidence" value="ECO:0007669"/>
    <property type="project" value="UniProtKB-KW"/>
</dbReference>
<dbReference type="InterPro" id="IPR042097">
    <property type="entry name" value="Aminopeptidase_N-like_N_sf"/>
</dbReference>
<evidence type="ECO:0000256" key="1">
    <source>
        <dbReference type="ARBA" id="ARBA00000098"/>
    </source>
</evidence>
<evidence type="ECO:0000256" key="10">
    <source>
        <dbReference type="ARBA" id="ARBA00022833"/>
    </source>
</evidence>
<dbReference type="InterPro" id="IPR027268">
    <property type="entry name" value="Peptidase_M4/M1_CTD_sf"/>
</dbReference>
<comment type="cofactor">
    <cofactor evidence="2">
        <name>Zn(2+)</name>
        <dbReference type="ChEBI" id="CHEBI:29105"/>
    </cofactor>
</comment>
<keyword evidence="7" id="KW-0645">Protease</keyword>
<evidence type="ECO:0000256" key="9">
    <source>
        <dbReference type="ARBA" id="ARBA00022801"/>
    </source>
</evidence>
<keyword evidence="6 17" id="KW-0031">Aminopeptidase</keyword>
<evidence type="ECO:0000259" key="16">
    <source>
        <dbReference type="Pfam" id="PF17900"/>
    </source>
</evidence>
<evidence type="ECO:0000256" key="13">
    <source>
        <dbReference type="ARBA" id="ARBA00031533"/>
    </source>
</evidence>
<feature type="domain" description="Peptidase M1 membrane alanine aminopeptidase" evidence="14">
    <location>
        <begin position="243"/>
        <end position="455"/>
    </location>
</feature>
<feature type="domain" description="Aminopeptidase N-like N-terminal" evidence="16">
    <location>
        <begin position="89"/>
        <end position="189"/>
    </location>
</feature>
<dbReference type="EC" id="3.4.11.2" evidence="4"/>
<comment type="similarity">
    <text evidence="3">Belongs to the peptidase M1 family.</text>
</comment>
<feature type="domain" description="ERAP1-like C-terminal" evidence="15">
    <location>
        <begin position="535"/>
        <end position="832"/>
    </location>
</feature>
<organism evidence="17 18">
    <name type="scientific">Corynebacterium striatum</name>
    <dbReference type="NCBI Taxonomy" id="43770"/>
    <lineage>
        <taxon>Bacteria</taxon>
        <taxon>Bacillati</taxon>
        <taxon>Actinomycetota</taxon>
        <taxon>Actinomycetes</taxon>
        <taxon>Mycobacteriales</taxon>
        <taxon>Corynebacteriaceae</taxon>
        <taxon>Corynebacterium</taxon>
    </lineage>
</organism>
<dbReference type="CDD" id="cd09602">
    <property type="entry name" value="M1_APN"/>
    <property type="match status" value="1"/>
</dbReference>